<evidence type="ECO:0000256" key="1">
    <source>
        <dbReference type="SAM" id="Coils"/>
    </source>
</evidence>
<protein>
    <submittedName>
        <fullName evidence="2">Uncharacterized protein</fullName>
    </submittedName>
</protein>
<name>A0A699L1S1_TANCI</name>
<feature type="coiled-coil region" evidence="1">
    <location>
        <begin position="115"/>
        <end position="142"/>
    </location>
</feature>
<feature type="coiled-coil region" evidence="1">
    <location>
        <begin position="178"/>
        <end position="219"/>
    </location>
</feature>
<dbReference type="AlphaFoldDB" id="A0A699L1S1"/>
<feature type="non-terminal residue" evidence="2">
    <location>
        <position position="382"/>
    </location>
</feature>
<reference evidence="2" key="1">
    <citation type="journal article" date="2019" name="Sci. Rep.">
        <title>Draft genome of Tanacetum cinerariifolium, the natural source of mosquito coil.</title>
        <authorList>
            <person name="Yamashiro T."/>
            <person name="Shiraishi A."/>
            <person name="Satake H."/>
            <person name="Nakayama K."/>
        </authorList>
    </citation>
    <scope>NUCLEOTIDE SEQUENCE</scope>
</reference>
<organism evidence="2">
    <name type="scientific">Tanacetum cinerariifolium</name>
    <name type="common">Dalmatian daisy</name>
    <name type="synonym">Chrysanthemum cinerariifolium</name>
    <dbReference type="NCBI Taxonomy" id="118510"/>
    <lineage>
        <taxon>Eukaryota</taxon>
        <taxon>Viridiplantae</taxon>
        <taxon>Streptophyta</taxon>
        <taxon>Embryophyta</taxon>
        <taxon>Tracheophyta</taxon>
        <taxon>Spermatophyta</taxon>
        <taxon>Magnoliopsida</taxon>
        <taxon>eudicotyledons</taxon>
        <taxon>Gunneridae</taxon>
        <taxon>Pentapetalae</taxon>
        <taxon>asterids</taxon>
        <taxon>campanulids</taxon>
        <taxon>Asterales</taxon>
        <taxon>Asteraceae</taxon>
        <taxon>Asteroideae</taxon>
        <taxon>Anthemideae</taxon>
        <taxon>Anthemidinae</taxon>
        <taxon>Tanacetum</taxon>
    </lineage>
</organism>
<dbReference type="EMBL" id="BKCJ010577633">
    <property type="protein sequence ID" value="GFB21639.1"/>
    <property type="molecule type" value="Genomic_DNA"/>
</dbReference>
<dbReference type="Gene3D" id="1.10.287.1490">
    <property type="match status" value="1"/>
</dbReference>
<sequence>TMSLDDVYNHLKVYEPEVQKKSESNSQNLAFILSSNTSSRKGQVHTASVPTASIQVSTASTDVGAASLNHDTSYMDNEEENHALVADDEVPTEFAPMAKSSLSSDKEVFDDSYCSKSCRKNKENLNTKISKLNEELSDCEIDLYNYKRGLSQVEAILVEFKEYKVKYCERIRVLERDVEIRDNKIEYLKNELEQVKKENESLDNKLSGFENALKDLDNLLGSQRSDKNKEGLPEFVNDTISDYSRPAPSINASKCNKSELQSSNFSAFEHGESSDSIMSKRIIKFVKEANCPRVIKTNNTKNARKLTVKYDEMYRTISKGKTWPKVNYAHKSMTPRVVLLKPGTTPIVGNPQNNIDDKGYWNSGCSRHMTGNISYLSEYEPY</sequence>
<proteinExistence type="predicted"/>
<keyword evidence="1" id="KW-0175">Coiled coil</keyword>
<gene>
    <name evidence="2" type="ORF">Tci_693610</name>
</gene>
<comment type="caution">
    <text evidence="2">The sequence shown here is derived from an EMBL/GenBank/DDBJ whole genome shotgun (WGS) entry which is preliminary data.</text>
</comment>
<accession>A0A699L1S1</accession>
<evidence type="ECO:0000313" key="2">
    <source>
        <dbReference type="EMBL" id="GFB21639.1"/>
    </source>
</evidence>
<feature type="non-terminal residue" evidence="2">
    <location>
        <position position="1"/>
    </location>
</feature>